<dbReference type="AlphaFoldDB" id="A0A016U1C0"/>
<protein>
    <submittedName>
        <fullName evidence="1">Uncharacterized protein</fullName>
    </submittedName>
</protein>
<dbReference type="Proteomes" id="UP000024635">
    <property type="component" value="Unassembled WGS sequence"/>
</dbReference>
<evidence type="ECO:0000313" key="1">
    <source>
        <dbReference type="EMBL" id="EYC08647.1"/>
    </source>
</evidence>
<gene>
    <name evidence="1" type="primary">Acey_s0065.g3665</name>
    <name evidence="1" type="ORF">Y032_0065g3665</name>
</gene>
<reference evidence="2" key="1">
    <citation type="journal article" date="2015" name="Nat. Genet.">
        <title>The genome and transcriptome of the zoonotic hookworm Ancylostoma ceylanicum identify infection-specific gene families.</title>
        <authorList>
            <person name="Schwarz E.M."/>
            <person name="Hu Y."/>
            <person name="Antoshechkin I."/>
            <person name="Miller M.M."/>
            <person name="Sternberg P.W."/>
            <person name="Aroian R.V."/>
        </authorList>
    </citation>
    <scope>NUCLEOTIDE SEQUENCE</scope>
    <source>
        <strain evidence="2">HY135</strain>
    </source>
</reference>
<sequence length="178" mass="19838">MWQEEVVAEAVQDQDLSRTTRDEKSNYQVASLTRFCAVCQVCPDACFYSCAKQERVKAGDSKLHKKNDYKFIIPNELTTTTEAASSQSHSGNARPLPAPAVMLPPELVVVPMPVKMKSLCVNEFIVPAKVHFIYADTRLATYESVLQFWVCIIVREKGRGQATLIGAFRPPVTPTCLN</sequence>
<keyword evidence="2" id="KW-1185">Reference proteome</keyword>
<proteinExistence type="predicted"/>
<dbReference type="EMBL" id="JARK01001401">
    <property type="protein sequence ID" value="EYC08647.1"/>
    <property type="molecule type" value="Genomic_DNA"/>
</dbReference>
<dbReference type="OrthoDB" id="5806331at2759"/>
<accession>A0A016U1C0</accession>
<name>A0A016U1C0_9BILA</name>
<evidence type="ECO:0000313" key="2">
    <source>
        <dbReference type="Proteomes" id="UP000024635"/>
    </source>
</evidence>
<organism evidence="1 2">
    <name type="scientific">Ancylostoma ceylanicum</name>
    <dbReference type="NCBI Taxonomy" id="53326"/>
    <lineage>
        <taxon>Eukaryota</taxon>
        <taxon>Metazoa</taxon>
        <taxon>Ecdysozoa</taxon>
        <taxon>Nematoda</taxon>
        <taxon>Chromadorea</taxon>
        <taxon>Rhabditida</taxon>
        <taxon>Rhabditina</taxon>
        <taxon>Rhabditomorpha</taxon>
        <taxon>Strongyloidea</taxon>
        <taxon>Ancylostomatidae</taxon>
        <taxon>Ancylostomatinae</taxon>
        <taxon>Ancylostoma</taxon>
    </lineage>
</organism>
<comment type="caution">
    <text evidence="1">The sequence shown here is derived from an EMBL/GenBank/DDBJ whole genome shotgun (WGS) entry which is preliminary data.</text>
</comment>